<name>A0A813FQP3_POLGL</name>
<reference evidence="2" key="1">
    <citation type="submission" date="2021-02" db="EMBL/GenBank/DDBJ databases">
        <authorList>
            <person name="Dougan E. K."/>
            <person name="Rhodes N."/>
            <person name="Thang M."/>
            <person name="Chan C."/>
        </authorList>
    </citation>
    <scope>NUCLEOTIDE SEQUENCE</scope>
</reference>
<evidence type="ECO:0000256" key="1">
    <source>
        <dbReference type="SAM" id="Phobius"/>
    </source>
</evidence>
<keyword evidence="1" id="KW-0812">Transmembrane</keyword>
<sequence>MYIHQFYDMILSISGVSAAAISQVQRRLPQGTEFEKTQLPQLPSVFMQDDSLCLHMGFCSVCEGIWFVSSCQCVPCIREVLATIAVDVLLWLLLLAFFELYGGWACPL</sequence>
<dbReference type="Proteomes" id="UP000654075">
    <property type="component" value="Unassembled WGS sequence"/>
</dbReference>
<dbReference type="AlphaFoldDB" id="A0A813FQP3"/>
<evidence type="ECO:0000313" key="2">
    <source>
        <dbReference type="EMBL" id="CAE8616683.1"/>
    </source>
</evidence>
<keyword evidence="1" id="KW-1133">Transmembrane helix</keyword>
<evidence type="ECO:0000313" key="3">
    <source>
        <dbReference type="Proteomes" id="UP000654075"/>
    </source>
</evidence>
<comment type="caution">
    <text evidence="2">The sequence shown here is derived from an EMBL/GenBank/DDBJ whole genome shotgun (WGS) entry which is preliminary data.</text>
</comment>
<organism evidence="2 3">
    <name type="scientific">Polarella glacialis</name>
    <name type="common">Dinoflagellate</name>
    <dbReference type="NCBI Taxonomy" id="89957"/>
    <lineage>
        <taxon>Eukaryota</taxon>
        <taxon>Sar</taxon>
        <taxon>Alveolata</taxon>
        <taxon>Dinophyceae</taxon>
        <taxon>Suessiales</taxon>
        <taxon>Suessiaceae</taxon>
        <taxon>Polarella</taxon>
    </lineage>
</organism>
<dbReference type="EMBL" id="CAJNNV010025935">
    <property type="protein sequence ID" value="CAE8616683.1"/>
    <property type="molecule type" value="Genomic_DNA"/>
</dbReference>
<accession>A0A813FQP3</accession>
<protein>
    <submittedName>
        <fullName evidence="2">Uncharacterized protein</fullName>
    </submittedName>
</protein>
<feature type="transmembrane region" description="Helical" evidence="1">
    <location>
        <begin position="80"/>
        <end position="101"/>
    </location>
</feature>
<gene>
    <name evidence="2" type="ORF">PGLA1383_LOCUS34354</name>
</gene>
<keyword evidence="1" id="KW-0472">Membrane</keyword>
<proteinExistence type="predicted"/>
<keyword evidence="3" id="KW-1185">Reference proteome</keyword>